<comment type="caution">
    <text evidence="11">The sequence shown here is derived from an EMBL/GenBank/DDBJ whole genome shotgun (WGS) entry which is preliminary data.</text>
</comment>
<dbReference type="GO" id="GO:0005829">
    <property type="term" value="C:cytosol"/>
    <property type="evidence" value="ECO:0007669"/>
    <property type="project" value="TreeGrafter"/>
</dbReference>
<dbReference type="GO" id="GO:0003984">
    <property type="term" value="F:acetolactate synthase activity"/>
    <property type="evidence" value="ECO:0007669"/>
    <property type="project" value="UniProtKB-EC"/>
</dbReference>
<dbReference type="UniPathway" id="UPA00049">
    <property type="reaction ID" value="UER00059"/>
</dbReference>
<dbReference type="CDD" id="cd04878">
    <property type="entry name" value="ACT_AHAS"/>
    <property type="match status" value="1"/>
</dbReference>
<dbReference type="UniPathway" id="UPA00047">
    <property type="reaction ID" value="UER00055"/>
</dbReference>
<dbReference type="InterPro" id="IPR019455">
    <property type="entry name" value="Acetolactate_synth_ssu_C"/>
</dbReference>
<dbReference type="FunFam" id="3.30.70.260:FF:000001">
    <property type="entry name" value="Acetolactate synthase, small subunit"/>
    <property type="match status" value="1"/>
</dbReference>
<dbReference type="SUPFAM" id="SSF55021">
    <property type="entry name" value="ACT-like"/>
    <property type="match status" value="2"/>
</dbReference>
<dbReference type="EMBL" id="QFGA01000001">
    <property type="protein sequence ID" value="TEB07985.1"/>
    <property type="molecule type" value="Genomic_DNA"/>
</dbReference>
<dbReference type="Proteomes" id="UP000298324">
    <property type="component" value="Unassembled WGS sequence"/>
</dbReference>
<organism evidence="11 12">
    <name type="scientific">Pelotomaculum schinkii</name>
    <dbReference type="NCBI Taxonomy" id="78350"/>
    <lineage>
        <taxon>Bacteria</taxon>
        <taxon>Bacillati</taxon>
        <taxon>Bacillota</taxon>
        <taxon>Clostridia</taxon>
        <taxon>Eubacteriales</taxon>
        <taxon>Desulfotomaculaceae</taxon>
        <taxon>Pelotomaculum</taxon>
    </lineage>
</organism>
<dbReference type="GO" id="GO:0009097">
    <property type="term" value="P:isoleucine biosynthetic process"/>
    <property type="evidence" value="ECO:0007669"/>
    <property type="project" value="UniProtKB-UniPathway"/>
</dbReference>
<keyword evidence="7" id="KW-0100">Branched-chain amino acid biosynthesis</keyword>
<dbReference type="FunFam" id="3.30.70.1150:FF:000001">
    <property type="entry name" value="Acetolactate synthase small subunit"/>
    <property type="match status" value="1"/>
</dbReference>
<feature type="domain" description="ACT" evidence="10">
    <location>
        <begin position="32"/>
        <end position="106"/>
    </location>
</feature>
<dbReference type="PANTHER" id="PTHR30239">
    <property type="entry name" value="ACETOLACTATE SYNTHASE SMALL SUBUNIT"/>
    <property type="match status" value="1"/>
</dbReference>
<evidence type="ECO:0000259" key="10">
    <source>
        <dbReference type="PROSITE" id="PS51671"/>
    </source>
</evidence>
<dbReference type="EC" id="2.2.1.6" evidence="5"/>
<dbReference type="PROSITE" id="PS51671">
    <property type="entry name" value="ACT"/>
    <property type="match status" value="1"/>
</dbReference>
<dbReference type="InterPro" id="IPR002912">
    <property type="entry name" value="ACT_dom"/>
</dbReference>
<dbReference type="PANTHER" id="PTHR30239:SF0">
    <property type="entry name" value="ACETOLACTATE SYNTHASE SMALL SUBUNIT 1, CHLOROPLASTIC"/>
    <property type="match status" value="1"/>
</dbReference>
<comment type="catalytic activity">
    <reaction evidence="9">
        <text>2 pyruvate + H(+) = (2S)-2-acetolactate + CO2</text>
        <dbReference type="Rhea" id="RHEA:25249"/>
        <dbReference type="ChEBI" id="CHEBI:15361"/>
        <dbReference type="ChEBI" id="CHEBI:15378"/>
        <dbReference type="ChEBI" id="CHEBI:16526"/>
        <dbReference type="ChEBI" id="CHEBI:58476"/>
        <dbReference type="EC" id="2.2.1.6"/>
    </reaction>
</comment>
<dbReference type="InterPro" id="IPR027271">
    <property type="entry name" value="Acetolactate_synth/TF_NikR_C"/>
</dbReference>
<evidence type="ECO:0000313" key="12">
    <source>
        <dbReference type="Proteomes" id="UP000298324"/>
    </source>
</evidence>
<evidence type="ECO:0000256" key="6">
    <source>
        <dbReference type="ARBA" id="ARBA00022605"/>
    </source>
</evidence>
<evidence type="ECO:0000313" key="11">
    <source>
        <dbReference type="EMBL" id="TEB07985.1"/>
    </source>
</evidence>
<dbReference type="Pfam" id="PF10369">
    <property type="entry name" value="ALS_ss_C"/>
    <property type="match status" value="1"/>
</dbReference>
<evidence type="ECO:0000256" key="2">
    <source>
        <dbReference type="ARBA" id="ARBA00005025"/>
    </source>
</evidence>
<comment type="pathway">
    <text evidence="1">Amino-acid biosynthesis; L-isoleucine biosynthesis; L-isoleucine from 2-oxobutanoate: step 1/4.</text>
</comment>
<dbReference type="InterPro" id="IPR054480">
    <property type="entry name" value="AHAS_small-like_ACT"/>
</dbReference>
<accession>A0A4Y7RG42</accession>
<keyword evidence="6" id="KW-0028">Amino-acid biosynthesis</keyword>
<comment type="subunit">
    <text evidence="4">Dimer of large and small chains.</text>
</comment>
<dbReference type="Pfam" id="PF22629">
    <property type="entry name" value="ACT_AHAS_ss"/>
    <property type="match status" value="1"/>
</dbReference>
<reference evidence="11 12" key="1">
    <citation type="journal article" date="2018" name="Environ. Microbiol.">
        <title>Novel energy conservation strategies and behaviour of Pelotomaculum schinkii driving syntrophic propionate catabolism.</title>
        <authorList>
            <person name="Hidalgo-Ahumada C.A.P."/>
            <person name="Nobu M.K."/>
            <person name="Narihiro T."/>
            <person name="Tamaki H."/>
            <person name="Liu W.T."/>
            <person name="Kamagata Y."/>
            <person name="Stams A.J.M."/>
            <person name="Imachi H."/>
            <person name="Sousa D.Z."/>
        </authorList>
    </citation>
    <scope>NUCLEOTIDE SEQUENCE [LARGE SCALE GENOMIC DNA]</scope>
    <source>
        <strain evidence="11 12">HH</strain>
    </source>
</reference>
<gene>
    <name evidence="11" type="primary">ilvH_2</name>
    <name evidence="11" type="ORF">Psch_01540</name>
</gene>
<proteinExistence type="inferred from homology"/>
<protein>
    <recommendedName>
        <fullName evidence="5">acetolactate synthase</fullName>
        <ecNumber evidence="5">2.2.1.6</ecNumber>
    </recommendedName>
    <alternativeName>
        <fullName evidence="8">Acetohydroxy-acid synthase small subunit</fullName>
    </alternativeName>
</protein>
<dbReference type="InterPro" id="IPR045865">
    <property type="entry name" value="ACT-like_dom_sf"/>
</dbReference>
<dbReference type="InterPro" id="IPR004789">
    <property type="entry name" value="Acetalactate_synth_ssu"/>
</dbReference>
<evidence type="ECO:0000256" key="3">
    <source>
        <dbReference type="ARBA" id="ARBA00006341"/>
    </source>
</evidence>
<evidence type="ECO:0000256" key="7">
    <source>
        <dbReference type="ARBA" id="ARBA00023304"/>
    </source>
</evidence>
<comment type="similarity">
    <text evidence="3">Belongs to the acetolactate synthase small subunit family.</text>
</comment>
<name>A0A4Y7RG42_9FIRM</name>
<evidence type="ECO:0000256" key="8">
    <source>
        <dbReference type="ARBA" id="ARBA00031510"/>
    </source>
</evidence>
<keyword evidence="11" id="KW-0808">Transferase</keyword>
<sequence length="201" mass="22350">MLGKDLIGMQDIPMSHVPRLTSKLGGRRMRHTLAVTVENNPGVLTRVAGLFSRRGFNIDSLAVGRTENPRISRMTIIVEGDDQVVEQVAKQLHKLVDVIKISDITRSPYVDRELVLIKVNAEPASRAEIMQLVDIFRARIVDVGPKTLTVEVTGDEGKIDAFEQSLRPFGIKELVRTGKIAMLRGIKTSSKNNSHKEEDTN</sequence>
<dbReference type="NCBIfam" id="NF008864">
    <property type="entry name" value="PRK11895.1"/>
    <property type="match status" value="1"/>
</dbReference>
<dbReference type="NCBIfam" id="TIGR00119">
    <property type="entry name" value="acolac_sm"/>
    <property type="match status" value="1"/>
</dbReference>
<dbReference type="GO" id="GO:1990610">
    <property type="term" value="F:acetolactate synthase regulator activity"/>
    <property type="evidence" value="ECO:0007669"/>
    <property type="project" value="InterPro"/>
</dbReference>
<evidence type="ECO:0000256" key="5">
    <source>
        <dbReference type="ARBA" id="ARBA00013145"/>
    </source>
</evidence>
<evidence type="ECO:0000256" key="9">
    <source>
        <dbReference type="ARBA" id="ARBA00048670"/>
    </source>
</evidence>
<evidence type="ECO:0000256" key="4">
    <source>
        <dbReference type="ARBA" id="ARBA00011744"/>
    </source>
</evidence>
<dbReference type="Gene3D" id="3.30.70.1150">
    <property type="entry name" value="ACT-like. Chain A, domain 2"/>
    <property type="match status" value="1"/>
</dbReference>
<comment type="pathway">
    <text evidence="2">Amino-acid biosynthesis; L-valine biosynthesis; L-valine from pyruvate: step 1/4.</text>
</comment>
<keyword evidence="12" id="KW-1185">Reference proteome</keyword>
<evidence type="ECO:0000256" key="1">
    <source>
        <dbReference type="ARBA" id="ARBA00004974"/>
    </source>
</evidence>
<dbReference type="InterPro" id="IPR039557">
    <property type="entry name" value="AHAS_ACT"/>
</dbReference>
<dbReference type="AlphaFoldDB" id="A0A4Y7RG42"/>
<dbReference type="Gene3D" id="3.30.70.260">
    <property type="match status" value="1"/>
</dbReference>
<dbReference type="GO" id="GO:0009099">
    <property type="term" value="P:L-valine biosynthetic process"/>
    <property type="evidence" value="ECO:0007669"/>
    <property type="project" value="UniProtKB-UniPathway"/>
</dbReference>